<evidence type="ECO:0000256" key="1">
    <source>
        <dbReference type="SAM" id="MobiDB-lite"/>
    </source>
</evidence>
<organism evidence="2 3">
    <name type="scientific">Lonchura striata</name>
    <name type="common">white-rumped munia</name>
    <dbReference type="NCBI Taxonomy" id="40157"/>
    <lineage>
        <taxon>Eukaryota</taxon>
        <taxon>Metazoa</taxon>
        <taxon>Chordata</taxon>
        <taxon>Craniata</taxon>
        <taxon>Vertebrata</taxon>
        <taxon>Euteleostomi</taxon>
        <taxon>Archelosauria</taxon>
        <taxon>Archosauria</taxon>
        <taxon>Dinosauria</taxon>
        <taxon>Saurischia</taxon>
        <taxon>Theropoda</taxon>
        <taxon>Coelurosauria</taxon>
        <taxon>Aves</taxon>
        <taxon>Neognathae</taxon>
        <taxon>Neoaves</taxon>
        <taxon>Telluraves</taxon>
        <taxon>Australaves</taxon>
        <taxon>Passeriformes</taxon>
        <taxon>Passeroidea</taxon>
        <taxon>Estrildidae</taxon>
        <taxon>Estrildinae</taxon>
        <taxon>Lonchura</taxon>
    </lineage>
</organism>
<dbReference type="EMBL" id="MUZQ01000123">
    <property type="protein sequence ID" value="OWK57474.1"/>
    <property type="molecule type" value="Genomic_DNA"/>
</dbReference>
<reference evidence="2 3" key="1">
    <citation type="submission" date="2017-05" db="EMBL/GenBank/DDBJ databases">
        <title>Genome of assembly of the Bengalese finch, Lonchura striata domestica.</title>
        <authorList>
            <person name="Colquitt B.M."/>
            <person name="Brainard M.S."/>
        </authorList>
    </citation>
    <scope>NUCLEOTIDE SEQUENCE [LARGE SCALE GENOMIC DNA]</scope>
    <source>
        <strain evidence="2">White83orange57</strain>
    </source>
</reference>
<feature type="region of interest" description="Disordered" evidence="1">
    <location>
        <begin position="1"/>
        <end position="33"/>
    </location>
</feature>
<feature type="compositionally biased region" description="Polar residues" evidence="1">
    <location>
        <begin position="21"/>
        <end position="33"/>
    </location>
</feature>
<dbReference type="Proteomes" id="UP000197619">
    <property type="component" value="Unassembled WGS sequence"/>
</dbReference>
<feature type="compositionally biased region" description="Low complexity" evidence="1">
    <location>
        <begin position="105"/>
        <end position="121"/>
    </location>
</feature>
<protein>
    <submittedName>
        <fullName evidence="2">Uncharacterized protein</fullName>
    </submittedName>
</protein>
<feature type="compositionally biased region" description="Low complexity" evidence="1">
    <location>
        <begin position="74"/>
        <end position="85"/>
    </location>
</feature>
<feature type="region of interest" description="Disordered" evidence="1">
    <location>
        <begin position="47"/>
        <end position="172"/>
    </location>
</feature>
<evidence type="ECO:0000313" key="2">
    <source>
        <dbReference type="EMBL" id="OWK57474.1"/>
    </source>
</evidence>
<comment type="caution">
    <text evidence="2">The sequence shown here is derived from an EMBL/GenBank/DDBJ whole genome shotgun (WGS) entry which is preliminary data.</text>
</comment>
<sequence length="172" mass="18638">MTSRWRATRSSRGSSPRPTNGLITTRWSASAGTTSKIASTACGILCPHSKERRHPGPKSWTKPQSTSSTCAGKTTHTSRTSTTSSGRMHCWSSKCVRWRRPEPAPSSRPAIPRTTASTPTPRAVPSPPSTVAPTPAPTRSPTSRRTGRSCAWRPVRPLRRPPACGRTRSLRS</sequence>
<feature type="compositionally biased region" description="Pro residues" evidence="1">
    <location>
        <begin position="122"/>
        <end position="138"/>
    </location>
</feature>
<feature type="compositionally biased region" description="Polar residues" evidence="1">
    <location>
        <begin position="61"/>
        <end position="72"/>
    </location>
</feature>
<accession>A0A218UUL8</accession>
<feature type="compositionally biased region" description="Low complexity" evidence="1">
    <location>
        <begin position="8"/>
        <end position="19"/>
    </location>
</feature>
<evidence type="ECO:0000313" key="3">
    <source>
        <dbReference type="Proteomes" id="UP000197619"/>
    </source>
</evidence>
<proteinExistence type="predicted"/>
<name>A0A218UUL8_9PASE</name>
<keyword evidence="3" id="KW-1185">Reference proteome</keyword>
<dbReference type="AlphaFoldDB" id="A0A218UUL8"/>
<gene>
    <name evidence="2" type="ORF">RLOC_00010195</name>
</gene>